<protein>
    <submittedName>
        <fullName evidence="1">DUF3954 domain-containing protein</fullName>
    </submittedName>
</protein>
<gene>
    <name evidence="1" type="ORF">HCB35_04745</name>
</gene>
<evidence type="ECO:0000313" key="2">
    <source>
        <dbReference type="Proteomes" id="UP000553016"/>
    </source>
</evidence>
<reference evidence="1 2" key="1">
    <citation type="submission" date="2020-03" db="EMBL/GenBank/DDBJ databases">
        <title>Soil Listeria distribution.</title>
        <authorList>
            <person name="Liao J."/>
            <person name="Wiedmann M."/>
        </authorList>
    </citation>
    <scope>NUCLEOTIDE SEQUENCE [LARGE SCALE GENOMIC DNA]</scope>
    <source>
        <strain evidence="1 2">FSL L7-0149</strain>
    </source>
</reference>
<organism evidence="1 2">
    <name type="scientific">Listeria booriae</name>
    <dbReference type="NCBI Taxonomy" id="1552123"/>
    <lineage>
        <taxon>Bacteria</taxon>
        <taxon>Bacillati</taxon>
        <taxon>Bacillota</taxon>
        <taxon>Bacilli</taxon>
        <taxon>Bacillales</taxon>
        <taxon>Listeriaceae</taxon>
        <taxon>Listeria</taxon>
    </lineage>
</organism>
<dbReference type="Proteomes" id="UP000553016">
    <property type="component" value="Unassembled WGS sequence"/>
</dbReference>
<comment type="caution">
    <text evidence="1">The sequence shown here is derived from an EMBL/GenBank/DDBJ whole genome shotgun (WGS) entry which is preliminary data.</text>
</comment>
<dbReference type="RefSeq" id="WP_185540182.1">
    <property type="nucleotide sequence ID" value="NZ_JAARZA010000002.1"/>
</dbReference>
<dbReference type="AlphaFoldDB" id="A0A842EXG4"/>
<evidence type="ECO:0000313" key="1">
    <source>
        <dbReference type="EMBL" id="MBC2239773.1"/>
    </source>
</evidence>
<sequence length="53" mass="5790">MEKKDGVYICVGGHEQFVKPPANGFGQTTIGWANGKPTTAENKETIKLNQLNK</sequence>
<accession>A0A842EXG4</accession>
<name>A0A842EXG4_9LIST</name>
<dbReference type="EMBL" id="JAARZA010000002">
    <property type="protein sequence ID" value="MBC2239773.1"/>
    <property type="molecule type" value="Genomic_DNA"/>
</dbReference>
<proteinExistence type="predicted"/>